<dbReference type="OrthoDB" id="7949713at2"/>
<keyword evidence="4" id="KW-1185">Reference proteome</keyword>
<evidence type="ECO:0000313" key="3">
    <source>
        <dbReference type="EMBL" id="PRX98086.1"/>
    </source>
</evidence>
<feature type="region of interest" description="Disordered" evidence="1">
    <location>
        <begin position="134"/>
        <end position="161"/>
    </location>
</feature>
<reference evidence="3 4" key="1">
    <citation type="submission" date="2018-03" db="EMBL/GenBank/DDBJ databases">
        <title>Genomic Encyclopedia of Archaeal and Bacterial Type Strains, Phase II (KMG-II): from individual species to whole genera.</title>
        <authorList>
            <person name="Goeker M."/>
        </authorList>
    </citation>
    <scope>NUCLEOTIDE SEQUENCE [LARGE SCALE GENOMIC DNA]</scope>
    <source>
        <strain evidence="3 4">DSM 45601</strain>
    </source>
</reference>
<evidence type="ECO:0000256" key="2">
    <source>
        <dbReference type="SAM" id="SignalP"/>
    </source>
</evidence>
<sequence length="179" mass="18044">MAAYPITIRPAARAALAAVPALLAGLLLASCGGGAEGSGAEAGPSAASGEDALLAYAQCMRDQGVEMPDPEPGEPASLYEGVDQDSPAFTAADEACAEHLAGVVQERQNTDPEEEQQNNDELLAIAECLREQGIDVPDPVPGQEGGPFAGELDRTDPAVQEALDACSDAGVAPSEGGGE</sequence>
<evidence type="ECO:0008006" key="5">
    <source>
        <dbReference type="Google" id="ProtNLM"/>
    </source>
</evidence>
<protein>
    <recommendedName>
        <fullName evidence="5">Secreted protein</fullName>
    </recommendedName>
</protein>
<dbReference type="AlphaFoldDB" id="A0A2T0Q2R9"/>
<feature type="signal peptide" evidence="2">
    <location>
        <begin position="1"/>
        <end position="29"/>
    </location>
</feature>
<feature type="chain" id="PRO_5038841419" description="Secreted protein" evidence="2">
    <location>
        <begin position="30"/>
        <end position="179"/>
    </location>
</feature>
<accession>A0A2T0Q2R9</accession>
<comment type="caution">
    <text evidence="3">The sequence shown here is derived from an EMBL/GenBank/DDBJ whole genome shotgun (WGS) entry which is preliminary data.</text>
</comment>
<dbReference type="RefSeq" id="WP_106248115.1">
    <property type="nucleotide sequence ID" value="NZ_PVZC01000005.1"/>
</dbReference>
<gene>
    <name evidence="3" type="ORF">CLV72_105439</name>
</gene>
<proteinExistence type="predicted"/>
<dbReference type="EMBL" id="PVZC01000005">
    <property type="protein sequence ID" value="PRX98086.1"/>
    <property type="molecule type" value="Genomic_DNA"/>
</dbReference>
<organism evidence="3 4">
    <name type="scientific">Allonocardiopsis opalescens</name>
    <dbReference type="NCBI Taxonomy" id="1144618"/>
    <lineage>
        <taxon>Bacteria</taxon>
        <taxon>Bacillati</taxon>
        <taxon>Actinomycetota</taxon>
        <taxon>Actinomycetes</taxon>
        <taxon>Streptosporangiales</taxon>
        <taxon>Allonocardiopsis</taxon>
    </lineage>
</organism>
<evidence type="ECO:0000256" key="1">
    <source>
        <dbReference type="SAM" id="MobiDB-lite"/>
    </source>
</evidence>
<evidence type="ECO:0000313" key="4">
    <source>
        <dbReference type="Proteomes" id="UP000237846"/>
    </source>
</evidence>
<keyword evidence="2" id="KW-0732">Signal</keyword>
<dbReference type="Proteomes" id="UP000237846">
    <property type="component" value="Unassembled WGS sequence"/>
</dbReference>
<name>A0A2T0Q2R9_9ACTN</name>